<dbReference type="AlphaFoldDB" id="A0A250IDZ2"/>
<reference evidence="2 3" key="1">
    <citation type="submission" date="2017-06" db="EMBL/GenBank/DDBJ databases">
        <authorList>
            <person name="Kim H.J."/>
            <person name="Triplett B.A."/>
        </authorList>
    </citation>
    <scope>NUCLEOTIDE SEQUENCE [LARGE SCALE GENOMIC DNA]</scope>
    <source>
        <strain evidence="2 3">DSM 14713</strain>
    </source>
</reference>
<feature type="transmembrane region" description="Helical" evidence="1">
    <location>
        <begin position="260"/>
        <end position="281"/>
    </location>
</feature>
<keyword evidence="1" id="KW-0472">Membrane</keyword>
<gene>
    <name evidence="2" type="ORF">MEBOL_003450</name>
</gene>
<feature type="transmembrane region" description="Helical" evidence="1">
    <location>
        <begin position="235"/>
        <end position="254"/>
    </location>
</feature>
<keyword evidence="1" id="KW-0812">Transmembrane</keyword>
<evidence type="ECO:0000313" key="2">
    <source>
        <dbReference type="EMBL" id="ATB29995.1"/>
    </source>
</evidence>
<dbReference type="EMBL" id="CP022163">
    <property type="protein sequence ID" value="ATB29995.1"/>
    <property type="molecule type" value="Genomic_DNA"/>
</dbReference>
<protein>
    <submittedName>
        <fullName evidence="2">Uncharacterized protein</fullName>
    </submittedName>
</protein>
<dbReference type="KEGG" id="mbd:MEBOL_003450"/>
<feature type="transmembrane region" description="Helical" evidence="1">
    <location>
        <begin position="22"/>
        <end position="40"/>
    </location>
</feature>
<proteinExistence type="predicted"/>
<keyword evidence="1" id="KW-1133">Transmembrane helix</keyword>
<organism evidence="2 3">
    <name type="scientific">Melittangium boletus DSM 14713</name>
    <dbReference type="NCBI Taxonomy" id="1294270"/>
    <lineage>
        <taxon>Bacteria</taxon>
        <taxon>Pseudomonadati</taxon>
        <taxon>Myxococcota</taxon>
        <taxon>Myxococcia</taxon>
        <taxon>Myxococcales</taxon>
        <taxon>Cystobacterineae</taxon>
        <taxon>Archangiaceae</taxon>
        <taxon>Melittangium</taxon>
    </lineage>
</organism>
<sequence>MEKKHCGTDGGKGAAGRARSHWAPAGAIWLLVLFLQAACATRAPMKGPTGPGSEGSATEPGLEGAVVLDVAVIEQERVNTRPVPISKAEFREHVERLASGLQLHGRPQEVAMQLLKVRELLRQAQDMQPVSAVTASGRYLAEADPRANNGRGEVYSLLPVEQTGPVLLTPEAEAELRTRYERFCMVRGGGDCLGLLDDGPYLRSEDRRTLALALAFGSVLDETYAALGHELSPQMILASVMWAVGMYLGLWLLPEPATKGVAAALTVALVAWLGIDTVWGLMDGWAVLAMKAREATTFDELREAGAEFAKVLGTDAARAMILTVTALSGRALGEMAAVLRSLPGYKLARLQFAAQGGPGWVLVKVERVQAVSASTKGALSVIVAPEGALAGAMMSRNGAASSAPGRPSANEVYRHRGGNRQVEIGGQQWHLPQGLSVSDIPTSDPLGDQLQAAAREVAAQWGPRYYSPKVRAAMTRMLNRGLLHRAELLERQARGRWVEEQLRRRFKHLSWNNRGVDVTGPAGQRYHYEILSGTESNFELHGRRMATLFFRMIFF</sequence>
<keyword evidence="3" id="KW-1185">Reference proteome</keyword>
<name>A0A250IDZ2_9BACT</name>
<evidence type="ECO:0000256" key="1">
    <source>
        <dbReference type="SAM" id="Phobius"/>
    </source>
</evidence>
<evidence type="ECO:0000313" key="3">
    <source>
        <dbReference type="Proteomes" id="UP000217289"/>
    </source>
</evidence>
<dbReference type="Proteomes" id="UP000217289">
    <property type="component" value="Chromosome"/>
</dbReference>
<accession>A0A250IDZ2</accession>